<sequence length="228" mass="25084">MPMPLPARARRSLTPASLRQGARALADVDSDLGAVLDRLGEPPMWGREPGFPALIQIILEQQVSLAAARTMYRRLSSHLGGMTPEAVYAIELNGLRDVGLTRQKAGYCFGLAERILDGSLDLSSVANGPDDRGRQILLAVPGLGAWSVDIYYLMALGRPDVWPQGDLALAVALREVKRLTDLPTKNEQKLLARHWVPWRSVAARILWAHYLAARGQYLPENNGMRMLG</sequence>
<dbReference type="CDD" id="cd00056">
    <property type="entry name" value="ENDO3c"/>
    <property type="match status" value="1"/>
</dbReference>
<dbReference type="InterPro" id="IPR051912">
    <property type="entry name" value="Alkylbase_DNA_Glycosylase/TA"/>
</dbReference>
<dbReference type="GO" id="GO:0005737">
    <property type="term" value="C:cytoplasm"/>
    <property type="evidence" value="ECO:0007669"/>
    <property type="project" value="TreeGrafter"/>
</dbReference>
<gene>
    <name evidence="6" type="ORF">PQG83_17765</name>
</gene>
<evidence type="ECO:0000256" key="3">
    <source>
        <dbReference type="ARBA" id="ARBA00022763"/>
    </source>
</evidence>
<dbReference type="AlphaFoldDB" id="A0AA96GHH0"/>
<evidence type="ECO:0000313" key="7">
    <source>
        <dbReference type="Proteomes" id="UP001302494"/>
    </source>
</evidence>
<reference evidence="6 7" key="1">
    <citation type="submission" date="2023-01" db="EMBL/GenBank/DDBJ databases">
        <title>Cultivation and genomic characterization of new, ubiquitous marine nitrite-oxidizing bacteria from the Nitrospirales.</title>
        <authorList>
            <person name="Mueller A.J."/>
            <person name="Daebeler A."/>
            <person name="Herbold C.W."/>
            <person name="Kirkegaard R.H."/>
            <person name="Daims H."/>
        </authorList>
    </citation>
    <scope>NUCLEOTIDE SEQUENCE [LARGE SCALE GENOMIC DNA]</scope>
    <source>
        <strain evidence="6 7">DK</strain>
    </source>
</reference>
<dbReference type="InterPro" id="IPR011257">
    <property type="entry name" value="DNA_glycosylase"/>
</dbReference>
<comment type="catalytic activity">
    <reaction evidence="1">
        <text>Hydrolysis of alkylated DNA, releasing 3-methyladenine, 3-methylguanine, 7-methylguanine and 7-methyladenine.</text>
        <dbReference type="EC" id="3.2.2.21"/>
    </reaction>
</comment>
<feature type="domain" description="HhH-GPD" evidence="5">
    <location>
        <begin position="59"/>
        <end position="210"/>
    </location>
</feature>
<organism evidence="6 7">
    <name type="scientific">Candidatus Nitrospira neomarina</name>
    <dbReference type="NCBI Taxonomy" id="3020899"/>
    <lineage>
        <taxon>Bacteria</taxon>
        <taxon>Pseudomonadati</taxon>
        <taxon>Nitrospirota</taxon>
        <taxon>Nitrospiria</taxon>
        <taxon>Nitrospirales</taxon>
        <taxon>Nitrospiraceae</taxon>
        <taxon>Nitrospira</taxon>
    </lineage>
</organism>
<dbReference type="SUPFAM" id="SSF48150">
    <property type="entry name" value="DNA-glycosylase"/>
    <property type="match status" value="1"/>
</dbReference>
<protein>
    <recommendedName>
        <fullName evidence="2">DNA-3-methyladenine glycosylase II</fullName>
        <ecNumber evidence="2">3.2.2.21</ecNumber>
    </recommendedName>
</protein>
<keyword evidence="3" id="KW-0227">DNA damage</keyword>
<dbReference type="PANTHER" id="PTHR43003:SF5">
    <property type="entry name" value="DNA-3-METHYLADENINE GLYCOSYLASE"/>
    <property type="match status" value="1"/>
</dbReference>
<accession>A0AA96GHH0</accession>
<dbReference type="GO" id="GO:0006285">
    <property type="term" value="P:base-excision repair, AP site formation"/>
    <property type="evidence" value="ECO:0007669"/>
    <property type="project" value="TreeGrafter"/>
</dbReference>
<dbReference type="Proteomes" id="UP001302494">
    <property type="component" value="Chromosome"/>
</dbReference>
<keyword evidence="4" id="KW-0234">DNA repair</keyword>
<dbReference type="Pfam" id="PF00730">
    <property type="entry name" value="HhH-GPD"/>
    <property type="match status" value="1"/>
</dbReference>
<dbReference type="EC" id="3.2.2.21" evidence="2"/>
<dbReference type="RefSeq" id="WP_312743948.1">
    <property type="nucleotide sequence ID" value="NZ_CP116968.1"/>
</dbReference>
<dbReference type="KEGG" id="nneo:PQG83_17765"/>
<keyword evidence="7" id="KW-1185">Reference proteome</keyword>
<evidence type="ECO:0000256" key="4">
    <source>
        <dbReference type="ARBA" id="ARBA00023204"/>
    </source>
</evidence>
<dbReference type="EMBL" id="CP116968">
    <property type="protein sequence ID" value="WNM61583.1"/>
    <property type="molecule type" value="Genomic_DNA"/>
</dbReference>
<dbReference type="GO" id="GO:0008725">
    <property type="term" value="F:DNA-3-methyladenine glycosylase activity"/>
    <property type="evidence" value="ECO:0007669"/>
    <property type="project" value="TreeGrafter"/>
</dbReference>
<dbReference type="PANTHER" id="PTHR43003">
    <property type="entry name" value="DNA-3-METHYLADENINE GLYCOSYLASE"/>
    <property type="match status" value="1"/>
</dbReference>
<dbReference type="GO" id="GO:0032993">
    <property type="term" value="C:protein-DNA complex"/>
    <property type="evidence" value="ECO:0007669"/>
    <property type="project" value="TreeGrafter"/>
</dbReference>
<evidence type="ECO:0000259" key="5">
    <source>
        <dbReference type="SMART" id="SM00478"/>
    </source>
</evidence>
<dbReference type="GO" id="GO:0043916">
    <property type="term" value="F:DNA-7-methylguanine glycosylase activity"/>
    <property type="evidence" value="ECO:0007669"/>
    <property type="project" value="TreeGrafter"/>
</dbReference>
<dbReference type="SMART" id="SM00478">
    <property type="entry name" value="ENDO3c"/>
    <property type="match status" value="1"/>
</dbReference>
<dbReference type="Gene3D" id="1.10.1670.40">
    <property type="match status" value="1"/>
</dbReference>
<name>A0AA96GHH0_9BACT</name>
<dbReference type="GO" id="GO:0006307">
    <property type="term" value="P:DNA alkylation repair"/>
    <property type="evidence" value="ECO:0007669"/>
    <property type="project" value="TreeGrafter"/>
</dbReference>
<dbReference type="Gene3D" id="1.10.340.30">
    <property type="entry name" value="Hypothetical protein, domain 2"/>
    <property type="match status" value="1"/>
</dbReference>
<dbReference type="InterPro" id="IPR003265">
    <property type="entry name" value="HhH-GPD_domain"/>
</dbReference>
<evidence type="ECO:0000313" key="6">
    <source>
        <dbReference type="EMBL" id="WNM61583.1"/>
    </source>
</evidence>
<proteinExistence type="predicted"/>
<evidence type="ECO:0000256" key="1">
    <source>
        <dbReference type="ARBA" id="ARBA00000086"/>
    </source>
</evidence>
<evidence type="ECO:0000256" key="2">
    <source>
        <dbReference type="ARBA" id="ARBA00012000"/>
    </source>
</evidence>
<dbReference type="GO" id="GO:0032131">
    <property type="term" value="F:alkylated DNA binding"/>
    <property type="evidence" value="ECO:0007669"/>
    <property type="project" value="TreeGrafter"/>
</dbReference>